<evidence type="ECO:0000256" key="4">
    <source>
        <dbReference type="ARBA" id="ARBA00022729"/>
    </source>
</evidence>
<name>A0A087XED1_POEFO</name>
<dbReference type="InterPro" id="IPR003529">
    <property type="entry name" value="Hematopoietin_rcpt_Gp130_CS"/>
</dbReference>
<feature type="domain" description="Fibronectin type-III" evidence="13">
    <location>
        <begin position="303"/>
        <end position="398"/>
    </location>
</feature>
<dbReference type="InterPro" id="IPR040817">
    <property type="entry name" value="LIFR_D2"/>
</dbReference>
<evidence type="ECO:0000256" key="10">
    <source>
        <dbReference type="ARBA" id="ARBA00023180"/>
    </source>
</evidence>
<feature type="domain" description="Fibronectin type-III" evidence="13">
    <location>
        <begin position="399"/>
        <end position="491"/>
    </location>
</feature>
<evidence type="ECO:0000313" key="15">
    <source>
        <dbReference type="Proteomes" id="UP000028760"/>
    </source>
</evidence>
<dbReference type="Gene3D" id="2.60.40.10">
    <property type="entry name" value="Immunoglobulins"/>
    <property type="match status" value="7"/>
</dbReference>
<comment type="subcellular location">
    <subcellularLocation>
        <location evidence="1">Membrane</location>
        <topology evidence="1">Single-pass type I membrane protein</topology>
    </subcellularLocation>
</comment>
<dbReference type="Proteomes" id="UP000028760">
    <property type="component" value="Unassembled WGS sequence"/>
</dbReference>
<proteinExistence type="inferred from homology"/>
<dbReference type="InterPro" id="IPR013783">
    <property type="entry name" value="Ig-like_fold"/>
</dbReference>
<reference evidence="15" key="1">
    <citation type="submission" date="2013-10" db="EMBL/GenBank/DDBJ databases">
        <authorList>
            <person name="Schartl M."/>
            <person name="Warren W."/>
        </authorList>
    </citation>
    <scope>NUCLEOTIDE SEQUENCE [LARGE SCALE GENOMIC DNA]</scope>
    <source>
        <strain evidence="15">female</strain>
    </source>
</reference>
<dbReference type="OMA" id="GKMMQYN"/>
<dbReference type="Ensembl" id="ENSPFOT00000004142.1">
    <property type="protein sequence ID" value="ENSPFOP00000004134.1"/>
    <property type="gene ID" value="ENSPFOG00000004298.1"/>
</dbReference>
<dbReference type="STRING" id="48698.ENSPFOP00000004134"/>
<feature type="domain" description="Fibronectin type-III" evidence="13">
    <location>
        <begin position="584"/>
        <end position="684"/>
    </location>
</feature>
<dbReference type="PANTHER" id="PTHR48423:SF1">
    <property type="entry name" value="INTERLEUKIN-27 RECEPTOR SUBUNIT ALPHA"/>
    <property type="match status" value="1"/>
</dbReference>
<protein>
    <submittedName>
        <fullName evidence="14">Leukemia inhibitory factor receptor-like</fullName>
    </submittedName>
</protein>
<dbReference type="SUPFAM" id="SSF49265">
    <property type="entry name" value="Fibronectin type III"/>
    <property type="match status" value="3"/>
</dbReference>
<dbReference type="Pfam" id="PF17971">
    <property type="entry name" value="LIFR_D2"/>
    <property type="match status" value="1"/>
</dbReference>
<dbReference type="InterPro" id="IPR036116">
    <property type="entry name" value="FN3_sf"/>
</dbReference>
<dbReference type="GeneTree" id="ENSGT00940000165259"/>
<evidence type="ECO:0000256" key="2">
    <source>
        <dbReference type="ARBA" id="ARBA00008921"/>
    </source>
</evidence>
<reference evidence="14" key="3">
    <citation type="submission" date="2025-09" db="UniProtKB">
        <authorList>
            <consortium name="Ensembl"/>
        </authorList>
    </citation>
    <scope>IDENTIFICATION</scope>
</reference>
<evidence type="ECO:0000256" key="6">
    <source>
        <dbReference type="ARBA" id="ARBA00022989"/>
    </source>
</evidence>
<dbReference type="AlphaFoldDB" id="A0A087XED1"/>
<keyword evidence="8" id="KW-1015">Disulfide bond</keyword>
<dbReference type="GO" id="GO:0005886">
    <property type="term" value="C:plasma membrane"/>
    <property type="evidence" value="ECO:0007669"/>
    <property type="project" value="UniProtKB-ARBA"/>
</dbReference>
<dbReference type="CDD" id="cd00063">
    <property type="entry name" value="FN3"/>
    <property type="match status" value="3"/>
</dbReference>
<dbReference type="PROSITE" id="PS01353">
    <property type="entry name" value="HEMATOPO_REC_L_F2"/>
    <property type="match status" value="1"/>
</dbReference>
<dbReference type="InterPro" id="IPR052672">
    <property type="entry name" value="Type1_Cytokine_Rcpt_Type2"/>
</dbReference>
<evidence type="ECO:0000256" key="11">
    <source>
        <dbReference type="SAM" id="Phobius"/>
    </source>
</evidence>
<dbReference type="GO" id="GO:0004896">
    <property type="term" value="F:cytokine receptor activity"/>
    <property type="evidence" value="ECO:0007669"/>
    <property type="project" value="InterPro"/>
</dbReference>
<comment type="similarity">
    <text evidence="2">Belongs to the type I cytokine receptor family. Type 2 subfamily.</text>
</comment>
<dbReference type="KEGG" id="pfor:103153939"/>
<evidence type="ECO:0000256" key="7">
    <source>
        <dbReference type="ARBA" id="ARBA00023136"/>
    </source>
</evidence>
<dbReference type="EMBL" id="AYCK01016450">
    <property type="status" value="NOT_ANNOTATED_CDS"/>
    <property type="molecule type" value="Genomic_DNA"/>
</dbReference>
<dbReference type="RefSeq" id="XP_007575093.1">
    <property type="nucleotide sequence ID" value="XM_007575031.2"/>
</dbReference>
<reference evidence="14" key="2">
    <citation type="submission" date="2025-08" db="UniProtKB">
        <authorList>
            <consortium name="Ensembl"/>
        </authorList>
    </citation>
    <scope>IDENTIFICATION</scope>
</reference>
<evidence type="ECO:0000256" key="5">
    <source>
        <dbReference type="ARBA" id="ARBA00022737"/>
    </source>
</evidence>
<keyword evidence="5" id="KW-0677">Repeat</keyword>
<evidence type="ECO:0000256" key="12">
    <source>
        <dbReference type="SAM" id="SignalP"/>
    </source>
</evidence>
<evidence type="ECO:0000256" key="9">
    <source>
        <dbReference type="ARBA" id="ARBA00023170"/>
    </source>
</evidence>
<keyword evidence="4 12" id="KW-0732">Signal</keyword>
<dbReference type="PANTHER" id="PTHR48423">
    <property type="entry name" value="INTERLEUKIN-27 RECEPTOR SUBUNIT ALPHA"/>
    <property type="match status" value="1"/>
</dbReference>
<evidence type="ECO:0000256" key="8">
    <source>
        <dbReference type="ARBA" id="ARBA00023157"/>
    </source>
</evidence>
<evidence type="ECO:0000259" key="13">
    <source>
        <dbReference type="PROSITE" id="PS50853"/>
    </source>
</evidence>
<organism evidence="14 15">
    <name type="scientific">Poecilia formosa</name>
    <name type="common">Amazon molly</name>
    <name type="synonym">Limia formosa</name>
    <dbReference type="NCBI Taxonomy" id="48698"/>
    <lineage>
        <taxon>Eukaryota</taxon>
        <taxon>Metazoa</taxon>
        <taxon>Chordata</taxon>
        <taxon>Craniata</taxon>
        <taxon>Vertebrata</taxon>
        <taxon>Euteleostomi</taxon>
        <taxon>Actinopterygii</taxon>
        <taxon>Neopterygii</taxon>
        <taxon>Teleostei</taxon>
        <taxon>Neoteleostei</taxon>
        <taxon>Acanthomorphata</taxon>
        <taxon>Ovalentaria</taxon>
        <taxon>Atherinomorphae</taxon>
        <taxon>Cyprinodontiformes</taxon>
        <taxon>Poeciliidae</taxon>
        <taxon>Poeciliinae</taxon>
        <taxon>Poecilia</taxon>
    </lineage>
</organism>
<keyword evidence="3 11" id="KW-0812">Transmembrane</keyword>
<keyword evidence="10" id="KW-0325">Glycoprotein</keyword>
<evidence type="ECO:0000313" key="14">
    <source>
        <dbReference type="Ensembl" id="ENSPFOP00000004134.1"/>
    </source>
</evidence>
<evidence type="ECO:0000256" key="1">
    <source>
        <dbReference type="ARBA" id="ARBA00004479"/>
    </source>
</evidence>
<dbReference type="SMART" id="SM00060">
    <property type="entry name" value="FN3"/>
    <property type="match status" value="3"/>
</dbReference>
<keyword evidence="6 11" id="KW-1133">Transmembrane helix</keyword>
<accession>A0A087XED1</accession>
<dbReference type="PROSITE" id="PS50853">
    <property type="entry name" value="FN3"/>
    <property type="match status" value="3"/>
</dbReference>
<keyword evidence="9" id="KW-0675">Receptor</keyword>
<dbReference type="InterPro" id="IPR003961">
    <property type="entry name" value="FN3_dom"/>
</dbReference>
<dbReference type="Pfam" id="PF25552">
    <property type="entry name" value="LIFR_D4"/>
    <property type="match status" value="1"/>
</dbReference>
<keyword evidence="7 11" id="KW-0472">Membrane</keyword>
<feature type="signal peptide" evidence="12">
    <location>
        <begin position="1"/>
        <end position="17"/>
    </location>
</feature>
<feature type="chain" id="PRO_5001832803" evidence="12">
    <location>
        <begin position="18"/>
        <end position="862"/>
    </location>
</feature>
<sequence>MIRFWFLLLVLIRLSQQNQTGVSQCGPQNLTVSRSDQTVLVAWEDAASCSALNDPILYNVTILVENQEIHSDGVWVAPGLVGSAHSWNWTSPLPMDCAAHTVRLRAQIDNQPSRLGQEWTLPDKEAIYNRPVFPQDAVLQAGSLASFCCKVPDDQQFDKIHLDGNTGNTTKISEHRYALTVRLKPVMESGAVVLCETKSGREYGSIVYIGYPPGDKDLQCETRDLESVECRWNEGRNTMVKLKSQTSYQLDGSPCNSSSELRCSKRVKIGGGERNWTLTAQNVLGQVEIQDSADLSRRVHMFAPHGLSVGDVKARSVRLSWSWTVQQYHSLNLSCQIIVSDADGSFLQIKHGVGLKAAVLTDLRPNWEYEVKVRCGTAQHFWTWSDWSSRVSFHTEGDAPDALDVWMQKKGNQTVIVWKKLLANQSHGDVTGYEVTWARTGGSDRLSKEEVSASVHEYTLDGDAVVTVTAKNQHGRSPPSTITVPATSSDETSMNLSCFTGSDGGLNLSWFHHPEASCGYIVDWFPVLEDDPVDWLKLPPSQNSVRIKPKSAAAGRRYSVSIYACRDGAPMLLQRKDGFFTEKLPGKQTKLFQPLSYTQRGSDVEIHWDPVPLTQQPACIHGYVLYYSKNNDKPVSVTTENPADSSLTARNLQSGSYTFTVAARTAGGAYGNTTLQVLLNDQDGLSNIFISLGAVFILLFLITVLCYRHWACIKETFYPEVPKPNMADWFTSPVKSVNPYYQSELGCHGEENMAVPELLLKPAEPLNNNTDQEDMAVMSQAPPLYQNNPALRRHGVSTVFPNLTYNLPVADPERLADPERPADPEPSGYHPQIQAEVFGQNRAAQKPIICVSGYIMVPQQSQ</sequence>
<dbReference type="EMBL" id="AYCK01016451">
    <property type="status" value="NOT_ANNOTATED_CDS"/>
    <property type="molecule type" value="Genomic_DNA"/>
</dbReference>
<keyword evidence="15" id="KW-1185">Reference proteome</keyword>
<evidence type="ECO:0000256" key="3">
    <source>
        <dbReference type="ARBA" id="ARBA00022692"/>
    </source>
</evidence>
<dbReference type="GeneID" id="103153939"/>
<feature type="transmembrane region" description="Helical" evidence="11">
    <location>
        <begin position="688"/>
        <end position="707"/>
    </location>
</feature>